<comment type="caution">
    <text evidence="2">The sequence shown here is derived from an EMBL/GenBank/DDBJ whole genome shotgun (WGS) entry which is preliminary data.</text>
</comment>
<evidence type="ECO:0000313" key="2">
    <source>
        <dbReference type="EMBL" id="MQM11271.1"/>
    </source>
</evidence>
<accession>A0A843X0A4</accession>
<gene>
    <name evidence="2" type="ORF">Taro_044178</name>
</gene>
<evidence type="ECO:0000256" key="1">
    <source>
        <dbReference type="SAM" id="MobiDB-lite"/>
    </source>
</evidence>
<sequence length="66" mass="7562">MKEAAPNRRRQIEGEGGTTTPQVTDRRPRRLGYHRQLGHHWSTGRRQRSGLGRVGEKKERTEDLGG</sequence>
<feature type="compositionally biased region" description="Basic and acidic residues" evidence="1">
    <location>
        <begin position="1"/>
        <end position="13"/>
    </location>
</feature>
<evidence type="ECO:0000313" key="3">
    <source>
        <dbReference type="Proteomes" id="UP000652761"/>
    </source>
</evidence>
<dbReference type="Proteomes" id="UP000652761">
    <property type="component" value="Unassembled WGS sequence"/>
</dbReference>
<feature type="compositionally biased region" description="Basic residues" evidence="1">
    <location>
        <begin position="27"/>
        <end position="48"/>
    </location>
</feature>
<keyword evidence="3" id="KW-1185">Reference proteome</keyword>
<feature type="region of interest" description="Disordered" evidence="1">
    <location>
        <begin position="1"/>
        <end position="66"/>
    </location>
</feature>
<organism evidence="2 3">
    <name type="scientific">Colocasia esculenta</name>
    <name type="common">Wild taro</name>
    <name type="synonym">Arum esculentum</name>
    <dbReference type="NCBI Taxonomy" id="4460"/>
    <lineage>
        <taxon>Eukaryota</taxon>
        <taxon>Viridiplantae</taxon>
        <taxon>Streptophyta</taxon>
        <taxon>Embryophyta</taxon>
        <taxon>Tracheophyta</taxon>
        <taxon>Spermatophyta</taxon>
        <taxon>Magnoliopsida</taxon>
        <taxon>Liliopsida</taxon>
        <taxon>Araceae</taxon>
        <taxon>Aroideae</taxon>
        <taxon>Colocasieae</taxon>
        <taxon>Colocasia</taxon>
    </lineage>
</organism>
<proteinExistence type="predicted"/>
<reference evidence="2" key="1">
    <citation type="submission" date="2017-07" db="EMBL/GenBank/DDBJ databases">
        <title>Taro Niue Genome Assembly and Annotation.</title>
        <authorList>
            <person name="Atibalentja N."/>
            <person name="Keating K."/>
            <person name="Fields C.J."/>
        </authorList>
    </citation>
    <scope>NUCLEOTIDE SEQUENCE</scope>
    <source>
        <strain evidence="2">Niue_2</strain>
        <tissue evidence="2">Leaf</tissue>
    </source>
</reference>
<name>A0A843X0A4_COLES</name>
<protein>
    <submittedName>
        <fullName evidence="2">Uncharacterized protein</fullName>
    </submittedName>
</protein>
<feature type="compositionally biased region" description="Basic and acidic residues" evidence="1">
    <location>
        <begin position="54"/>
        <end position="66"/>
    </location>
</feature>
<dbReference type="EMBL" id="NMUH01004925">
    <property type="protein sequence ID" value="MQM11271.1"/>
    <property type="molecule type" value="Genomic_DNA"/>
</dbReference>
<dbReference type="AlphaFoldDB" id="A0A843X0A4"/>